<accession>M4A360</accession>
<keyword evidence="4" id="KW-1185">Reference proteome</keyword>
<dbReference type="eggNOG" id="ENOG502QWKD">
    <property type="taxonomic scope" value="Eukaryota"/>
</dbReference>
<evidence type="ECO:0000313" key="4">
    <source>
        <dbReference type="Proteomes" id="UP000002852"/>
    </source>
</evidence>
<feature type="region of interest" description="Disordered" evidence="2">
    <location>
        <begin position="405"/>
        <end position="503"/>
    </location>
</feature>
<dbReference type="InParanoid" id="M4A360"/>
<reference evidence="4" key="2">
    <citation type="journal article" date="2013" name="Nat. Genet.">
        <title>The genome of the platyfish, Xiphophorus maculatus, provides insights into evolutionary adaptation and several complex traits.</title>
        <authorList>
            <person name="Schartl M."/>
            <person name="Walter R.B."/>
            <person name="Shen Y."/>
            <person name="Garcia T."/>
            <person name="Catchen J."/>
            <person name="Amores A."/>
            <person name="Braasch I."/>
            <person name="Chalopin D."/>
            <person name="Volff J.N."/>
            <person name="Lesch K.P."/>
            <person name="Bisazza A."/>
            <person name="Minx P."/>
            <person name="Hillier L."/>
            <person name="Wilson R.K."/>
            <person name="Fuerstenberg S."/>
            <person name="Boore J."/>
            <person name="Searle S."/>
            <person name="Postlethwait J.H."/>
            <person name="Warren W.C."/>
        </authorList>
    </citation>
    <scope>NUCLEOTIDE SEQUENCE [LARGE SCALE GENOMIC DNA]</scope>
    <source>
        <strain evidence="4">JP 163 A</strain>
    </source>
</reference>
<dbReference type="RefSeq" id="XP_023181392.1">
    <property type="nucleotide sequence ID" value="XM_023325624.1"/>
</dbReference>
<dbReference type="Ensembl" id="ENSXMAT00000008918.2">
    <property type="protein sequence ID" value="ENSXMAP00000008904.2"/>
    <property type="gene ID" value="ENSXMAG00000008887.2"/>
</dbReference>
<reference evidence="3" key="3">
    <citation type="submission" date="2025-08" db="UniProtKB">
        <authorList>
            <consortium name="Ensembl"/>
        </authorList>
    </citation>
    <scope>IDENTIFICATION</scope>
    <source>
        <strain evidence="3">JP 163 A</strain>
    </source>
</reference>
<dbReference type="Pfam" id="PF15799">
    <property type="entry name" value="CCD48"/>
    <property type="match status" value="2"/>
</dbReference>
<reference evidence="4" key="1">
    <citation type="submission" date="2012-01" db="EMBL/GenBank/DDBJ databases">
        <authorList>
            <person name="Walter R."/>
            <person name="Schartl M."/>
            <person name="Warren W."/>
        </authorList>
    </citation>
    <scope>NUCLEOTIDE SEQUENCE [LARGE SCALE GENOMIC DNA]</scope>
    <source>
        <strain evidence="4">JP 163 A</strain>
    </source>
</reference>
<keyword evidence="1" id="KW-0175">Coiled coil</keyword>
<dbReference type="InterPro" id="IPR031601">
    <property type="entry name" value="CCD48"/>
</dbReference>
<dbReference type="OrthoDB" id="10054715at2759"/>
<feature type="compositionally biased region" description="Basic and acidic residues" evidence="2">
    <location>
        <begin position="90"/>
        <end position="99"/>
    </location>
</feature>
<protein>
    <submittedName>
        <fullName evidence="3">EF-hand and coiled-coil domain-containing protein 1-like</fullName>
    </submittedName>
</protein>
<feature type="coiled-coil region" evidence="1">
    <location>
        <begin position="313"/>
        <end position="392"/>
    </location>
</feature>
<feature type="compositionally biased region" description="Basic and acidic residues" evidence="2">
    <location>
        <begin position="274"/>
        <end position="292"/>
    </location>
</feature>
<dbReference type="OMA" id="TCSKTDA"/>
<dbReference type="GeneID" id="102233317"/>
<evidence type="ECO:0000256" key="1">
    <source>
        <dbReference type="SAM" id="Coils"/>
    </source>
</evidence>
<feature type="region of interest" description="Disordered" evidence="2">
    <location>
        <begin position="88"/>
        <end position="112"/>
    </location>
</feature>
<proteinExistence type="predicted"/>
<feature type="region of interest" description="Disordered" evidence="2">
    <location>
        <begin position="186"/>
        <end position="210"/>
    </location>
</feature>
<evidence type="ECO:0000256" key="2">
    <source>
        <dbReference type="SAM" id="MobiDB-lite"/>
    </source>
</evidence>
<name>M4A360_XIPMA</name>
<feature type="compositionally biased region" description="Low complexity" evidence="2">
    <location>
        <begin position="592"/>
        <end position="602"/>
    </location>
</feature>
<feature type="region of interest" description="Disordered" evidence="2">
    <location>
        <begin position="592"/>
        <end position="649"/>
    </location>
</feature>
<organism evidence="3 4">
    <name type="scientific">Xiphophorus maculatus</name>
    <name type="common">Southern platyfish</name>
    <name type="synonym">Platypoecilus maculatus</name>
    <dbReference type="NCBI Taxonomy" id="8083"/>
    <lineage>
        <taxon>Eukaryota</taxon>
        <taxon>Metazoa</taxon>
        <taxon>Chordata</taxon>
        <taxon>Craniata</taxon>
        <taxon>Vertebrata</taxon>
        <taxon>Euteleostomi</taxon>
        <taxon>Actinopterygii</taxon>
        <taxon>Neopterygii</taxon>
        <taxon>Teleostei</taxon>
        <taxon>Neoteleostei</taxon>
        <taxon>Acanthomorphata</taxon>
        <taxon>Ovalentaria</taxon>
        <taxon>Atherinomorphae</taxon>
        <taxon>Cyprinodontiformes</taxon>
        <taxon>Poeciliidae</taxon>
        <taxon>Poeciliinae</taxon>
        <taxon>Xiphophorus</taxon>
    </lineage>
</organism>
<dbReference type="Proteomes" id="UP000002852">
    <property type="component" value="Unassembled WGS sequence"/>
</dbReference>
<reference evidence="3" key="4">
    <citation type="submission" date="2025-09" db="UniProtKB">
        <authorList>
            <consortium name="Ensembl"/>
        </authorList>
    </citation>
    <scope>IDENTIFICATION</scope>
    <source>
        <strain evidence="3">JP 163 A</strain>
    </source>
</reference>
<dbReference type="AlphaFoldDB" id="M4A360"/>
<sequence>MRRTALALPRVQPSPRAARKSEWLRSALAHHHCPDPAAENEIVVLATGIDQYLQEVFHHLAHPSRDDTVSGEDFAALCVVLGLPGAQRTPEAEDGRGGGEAEQQQQEQRAEFADVCSGLPERLSFRDFHSRLCGCFRVRTAPGVSGGRAWRLPVSQDTELVERQIRLRWPRVRRRKCVSFDLGRDQTGTRSRTVRSGAEEELREQASSPDEVGALRELVEDLRSALQGSDARCLALEVALRRERSRPPAGPCSQGATLSVPTPCGELKQVKPGQTDRPKSQPDGTRKGQRRWDIRDPLLRELKLIRSSRDGQLEEAIKFNERLEEELQWAYQEVRKLQGSESSLRRENSQIRRRAEEAREALNVGLQKVRLIQEQARLVPQLQSKITQLETELLRYSRIGCTCLSESQSSQPEDPSDAEGLQRAVEGRAASDEEEDDGSLEETGNCCSSKEKSVASRSPGCGEGCQNNTVHRPLSPSRLELLKRPGSTSHGTDCCSGTGPSQGEKNGCGGFGKVKDRTQSGVCACGGVRACVSPKRPEDEAERTRLSLLEDKLTDSLTLLLQLRNTNVSRTVLEKMVVDSLGIRSKAEAGQPQALQAAGADGLSIHLTPSDLPKGKGEEDEGGGQNGEKHLHPPAGRQTNNINSLLISG</sequence>
<evidence type="ECO:0000313" key="3">
    <source>
        <dbReference type="Ensembl" id="ENSXMAP00000008904.2"/>
    </source>
</evidence>
<dbReference type="GeneTree" id="ENSGT00940000165705"/>
<feature type="compositionally biased region" description="Polar residues" evidence="2">
    <location>
        <begin position="637"/>
        <end position="649"/>
    </location>
</feature>
<dbReference type="KEGG" id="xma:102233317"/>
<feature type="region of interest" description="Disordered" evidence="2">
    <location>
        <begin position="244"/>
        <end position="292"/>
    </location>
</feature>
<dbReference type="HOGENOM" id="CLU_456299_0_0_1"/>